<evidence type="ECO:0000313" key="2">
    <source>
        <dbReference type="Proteomes" id="UP001642405"/>
    </source>
</evidence>
<accession>A0ABP0AS33</accession>
<reference evidence="1 2" key="1">
    <citation type="submission" date="2024-01" db="EMBL/GenBank/DDBJ databases">
        <authorList>
            <person name="Allen C."/>
            <person name="Tagirdzhanova G."/>
        </authorList>
    </citation>
    <scope>NUCLEOTIDE SEQUENCE [LARGE SCALE GENOMIC DNA]</scope>
</reference>
<name>A0ABP0AS33_9PEZI</name>
<keyword evidence="2" id="KW-1185">Reference proteome</keyword>
<evidence type="ECO:0000313" key="1">
    <source>
        <dbReference type="EMBL" id="CAK7210048.1"/>
    </source>
</evidence>
<comment type="caution">
    <text evidence="1">The sequence shown here is derived from an EMBL/GenBank/DDBJ whole genome shotgun (WGS) entry which is preliminary data.</text>
</comment>
<proteinExistence type="predicted"/>
<dbReference type="Proteomes" id="UP001642405">
    <property type="component" value="Unassembled WGS sequence"/>
</dbReference>
<sequence length="184" mass="19924">MGIGANAYTFAGATTYSNSGGGGNGGSGEGDNTFVPWERAVTDAKWPTLVIEAGVSQSLASLRNKMAWWFRASEHEVKIVLIMKVDQDARTIRLWKYTKDFPQTRNGATRTRAMPNLEPHLCQEIQIVPQPDNGGLAQYDVIGGPLHLEFALLLLRPADPARGEHDIEISAGELAGVAEFVFAG</sequence>
<organism evidence="1 2">
    <name type="scientific">Sporothrix curviconia</name>
    <dbReference type="NCBI Taxonomy" id="1260050"/>
    <lineage>
        <taxon>Eukaryota</taxon>
        <taxon>Fungi</taxon>
        <taxon>Dikarya</taxon>
        <taxon>Ascomycota</taxon>
        <taxon>Pezizomycotina</taxon>
        <taxon>Sordariomycetes</taxon>
        <taxon>Sordariomycetidae</taxon>
        <taxon>Ophiostomatales</taxon>
        <taxon>Ophiostomataceae</taxon>
        <taxon>Sporothrix</taxon>
    </lineage>
</organism>
<protein>
    <submittedName>
        <fullName evidence="1">Uncharacterized protein</fullName>
    </submittedName>
</protein>
<dbReference type="EMBL" id="CAWUHB010000002">
    <property type="protein sequence ID" value="CAK7210048.1"/>
    <property type="molecule type" value="Genomic_DNA"/>
</dbReference>
<gene>
    <name evidence="1" type="ORF">SCUCBS95973_000660</name>
</gene>